<dbReference type="EMBL" id="SUME01000001">
    <property type="protein sequence ID" value="TJZ62841.1"/>
    <property type="molecule type" value="Genomic_DNA"/>
</dbReference>
<reference evidence="2 3" key="1">
    <citation type="submission" date="2019-04" db="EMBL/GenBank/DDBJ databases">
        <title>Sphingobacterium olei sp. nov., isolated from oil-contaminated soil.</title>
        <authorList>
            <person name="Liu B."/>
        </authorList>
    </citation>
    <scope>NUCLEOTIDE SEQUENCE [LARGE SCALE GENOMIC DNA]</scope>
    <source>
        <strain evidence="2 3">HAL-9</strain>
    </source>
</reference>
<evidence type="ECO:0000313" key="3">
    <source>
        <dbReference type="Proteomes" id="UP000306808"/>
    </source>
</evidence>
<evidence type="ECO:0000313" key="2">
    <source>
        <dbReference type="EMBL" id="TJZ62841.1"/>
    </source>
</evidence>
<dbReference type="AlphaFoldDB" id="A0A4U0P5X9"/>
<proteinExistence type="predicted"/>
<protein>
    <recommendedName>
        <fullName evidence="4">DUF2946 domain-containing protein</fullName>
    </recommendedName>
</protein>
<name>A0A4U0P5X9_9SPHI</name>
<sequence length="106" mass="12054">MKTLKTYLALVLVWTLLCSNLFQYNHTHQEEHQTCDTKTHHDDSPDSCAICYQIHFSQTTEPICHAISLSPVAINYARIFATVDYNSLFLGYFLPLANKGPPFTTS</sequence>
<feature type="chain" id="PRO_5020533315" description="DUF2946 domain-containing protein" evidence="1">
    <location>
        <begin position="24"/>
        <end position="106"/>
    </location>
</feature>
<gene>
    <name evidence="2" type="ORF">FAZ15_00585</name>
</gene>
<keyword evidence="3" id="KW-1185">Reference proteome</keyword>
<dbReference type="RefSeq" id="WP_136899105.1">
    <property type="nucleotide sequence ID" value="NZ_SUME01000001.1"/>
</dbReference>
<feature type="signal peptide" evidence="1">
    <location>
        <begin position="1"/>
        <end position="23"/>
    </location>
</feature>
<keyword evidence="1" id="KW-0732">Signal</keyword>
<comment type="caution">
    <text evidence="2">The sequence shown here is derived from an EMBL/GenBank/DDBJ whole genome shotgun (WGS) entry which is preliminary data.</text>
</comment>
<accession>A0A4U0P5X9</accession>
<organism evidence="2 3">
    <name type="scientific">Sphingobacterium olei</name>
    <dbReference type="NCBI Taxonomy" id="2571155"/>
    <lineage>
        <taxon>Bacteria</taxon>
        <taxon>Pseudomonadati</taxon>
        <taxon>Bacteroidota</taxon>
        <taxon>Sphingobacteriia</taxon>
        <taxon>Sphingobacteriales</taxon>
        <taxon>Sphingobacteriaceae</taxon>
        <taxon>Sphingobacterium</taxon>
    </lineage>
</organism>
<dbReference type="Proteomes" id="UP000306808">
    <property type="component" value="Unassembled WGS sequence"/>
</dbReference>
<evidence type="ECO:0008006" key="4">
    <source>
        <dbReference type="Google" id="ProtNLM"/>
    </source>
</evidence>
<evidence type="ECO:0000256" key="1">
    <source>
        <dbReference type="SAM" id="SignalP"/>
    </source>
</evidence>